<organism evidence="1 2">
    <name type="scientific">Bordetella genomosp. 5</name>
    <dbReference type="NCBI Taxonomy" id="1395608"/>
    <lineage>
        <taxon>Bacteria</taxon>
        <taxon>Pseudomonadati</taxon>
        <taxon>Pseudomonadota</taxon>
        <taxon>Betaproteobacteria</taxon>
        <taxon>Burkholderiales</taxon>
        <taxon>Alcaligenaceae</taxon>
        <taxon>Bordetella</taxon>
    </lineage>
</organism>
<dbReference type="EMBL" id="NEVP01000004">
    <property type="protein sequence ID" value="OZI53646.1"/>
    <property type="molecule type" value="Genomic_DNA"/>
</dbReference>
<gene>
    <name evidence="1" type="ORF">CAL25_06640</name>
</gene>
<dbReference type="PROSITE" id="PS00161">
    <property type="entry name" value="ISOCITRATE_LYASE"/>
    <property type="match status" value="1"/>
</dbReference>
<dbReference type="InterPro" id="IPR040442">
    <property type="entry name" value="Pyrv_kinase-like_dom_sf"/>
</dbReference>
<proteinExistence type="predicted"/>
<dbReference type="InterPro" id="IPR018523">
    <property type="entry name" value="Isocitrate_lyase_ph_CS"/>
</dbReference>
<dbReference type="OrthoDB" id="9771433at2"/>
<dbReference type="Gene3D" id="3.20.20.60">
    <property type="entry name" value="Phosphoenolpyruvate-binding domains"/>
    <property type="match status" value="1"/>
</dbReference>
<reference evidence="1 2" key="1">
    <citation type="submission" date="2017-05" db="EMBL/GenBank/DDBJ databases">
        <title>Complete and WGS of Bordetella genogroups.</title>
        <authorList>
            <person name="Spilker T."/>
            <person name="LiPuma J."/>
        </authorList>
    </citation>
    <scope>NUCLEOTIDE SEQUENCE [LARGE SCALE GENOMIC DNA]</scope>
    <source>
        <strain evidence="1 2">AU10456</strain>
    </source>
</reference>
<dbReference type="InterPro" id="IPR039556">
    <property type="entry name" value="ICL/PEPM"/>
</dbReference>
<dbReference type="SUPFAM" id="SSF51621">
    <property type="entry name" value="Phosphoenolpyruvate/pyruvate domain"/>
    <property type="match status" value="1"/>
</dbReference>
<dbReference type="PANTHER" id="PTHR42905">
    <property type="entry name" value="PHOSPHOENOLPYRUVATE CARBOXYLASE"/>
    <property type="match status" value="1"/>
</dbReference>
<dbReference type="GO" id="GO:0016833">
    <property type="term" value="F:oxo-acid-lyase activity"/>
    <property type="evidence" value="ECO:0007669"/>
    <property type="project" value="UniProtKB-ARBA"/>
</dbReference>
<dbReference type="RefSeq" id="WP_094799151.1">
    <property type="nucleotide sequence ID" value="NZ_NEVP01000004.1"/>
</dbReference>
<name>A0A261TVF5_9BORD</name>
<evidence type="ECO:0000313" key="2">
    <source>
        <dbReference type="Proteomes" id="UP000216913"/>
    </source>
</evidence>
<dbReference type="AlphaFoldDB" id="A0A261TVF5"/>
<evidence type="ECO:0000313" key="1">
    <source>
        <dbReference type="EMBL" id="OZI53646.1"/>
    </source>
</evidence>
<dbReference type="Proteomes" id="UP000216913">
    <property type="component" value="Unassembled WGS sequence"/>
</dbReference>
<sequence>MGLLKDLINADDILVTPGVYDGFSARIVERMGFKTATISGAGVSESRLGLADRGILGLADNVDTCSKLANCTSLLLQADADTGYGNELNVYYTIREFEKAGAAAIMIEDQVFPKRCGHMAGKAVIPADDMVRKVRAAVAARTNPDLVIKARTDAAGPVGLEEAIRRLNMYAEAGADCLFADALGSEADIERVARNVPKPLSVNMGLGLRSRRTTPLITPAQLRNLGVAQVSYPRLLSAASLRGMLNAMQVFKSDVLEEARVVNREDLQVSFEEICELMGLNDLEELEASFQ</sequence>
<dbReference type="CDD" id="cd00377">
    <property type="entry name" value="ICL_PEPM"/>
    <property type="match status" value="1"/>
</dbReference>
<dbReference type="InterPro" id="IPR015813">
    <property type="entry name" value="Pyrv/PenolPyrv_kinase-like_dom"/>
</dbReference>
<comment type="caution">
    <text evidence="1">The sequence shown here is derived from an EMBL/GenBank/DDBJ whole genome shotgun (WGS) entry which is preliminary data.</text>
</comment>
<dbReference type="Pfam" id="PF13714">
    <property type="entry name" value="PEP_mutase"/>
    <property type="match status" value="1"/>
</dbReference>
<dbReference type="PANTHER" id="PTHR42905:SF5">
    <property type="entry name" value="CARBOXYVINYL-CARBOXYPHOSPHONATE PHOSPHORYLMUTASE, CHLOROPLASTIC"/>
    <property type="match status" value="1"/>
</dbReference>
<protein>
    <recommendedName>
        <fullName evidence="3">Carboxyvinyl-carboxyphosphonate phosphorylmutase</fullName>
    </recommendedName>
</protein>
<keyword evidence="2" id="KW-1185">Reference proteome</keyword>
<evidence type="ECO:0008006" key="3">
    <source>
        <dbReference type="Google" id="ProtNLM"/>
    </source>
</evidence>
<accession>A0A261TVF5</accession>